<keyword evidence="4" id="KW-1185">Reference proteome</keyword>
<evidence type="ECO:0000259" key="2">
    <source>
        <dbReference type="Pfam" id="PF14493"/>
    </source>
</evidence>
<dbReference type="InterPro" id="IPR036390">
    <property type="entry name" value="WH_DNA-bd_sf"/>
</dbReference>
<protein>
    <recommendedName>
        <fullName evidence="5">Helicase Helix-turn-helix domain-containing protein</fullName>
    </recommendedName>
</protein>
<dbReference type="Pfam" id="PF14493">
    <property type="entry name" value="HTH_40"/>
    <property type="match status" value="1"/>
</dbReference>
<dbReference type="InterPro" id="IPR018982">
    <property type="entry name" value="RQC_domain"/>
</dbReference>
<feature type="domain" description="Helicase Helix-turn-helix" evidence="2">
    <location>
        <begin position="266"/>
        <end position="354"/>
    </location>
</feature>
<name>A0A417YFS5_9BACI</name>
<dbReference type="AlphaFoldDB" id="A0A417YFS5"/>
<dbReference type="Proteomes" id="UP000285456">
    <property type="component" value="Unassembled WGS sequence"/>
</dbReference>
<evidence type="ECO:0000259" key="1">
    <source>
        <dbReference type="Pfam" id="PF09382"/>
    </source>
</evidence>
<feature type="domain" description="RQC" evidence="1">
    <location>
        <begin position="17"/>
        <end position="106"/>
    </location>
</feature>
<comment type="caution">
    <text evidence="3">The sequence shown here is derived from an EMBL/GenBank/DDBJ whole genome shotgun (WGS) entry which is preliminary data.</text>
</comment>
<dbReference type="GO" id="GO:0043138">
    <property type="term" value="F:3'-5' DNA helicase activity"/>
    <property type="evidence" value="ECO:0007669"/>
    <property type="project" value="InterPro"/>
</dbReference>
<dbReference type="SUPFAM" id="SSF46785">
    <property type="entry name" value="Winged helix' DNA-binding domain"/>
    <property type="match status" value="1"/>
</dbReference>
<dbReference type="PIRSF" id="PIRSF021350">
    <property type="entry name" value="UCP021350"/>
    <property type="match status" value="1"/>
</dbReference>
<dbReference type="Gene3D" id="1.10.10.10">
    <property type="entry name" value="Winged helix-like DNA-binding domain superfamily/Winged helix DNA-binding domain"/>
    <property type="match status" value="1"/>
</dbReference>
<dbReference type="GO" id="GO:0006281">
    <property type="term" value="P:DNA repair"/>
    <property type="evidence" value="ECO:0007669"/>
    <property type="project" value="InterPro"/>
</dbReference>
<evidence type="ECO:0000313" key="4">
    <source>
        <dbReference type="Proteomes" id="UP000285456"/>
    </source>
</evidence>
<reference evidence="3 4" key="1">
    <citation type="journal article" date="2007" name="Int. J. Syst. Evol. Microbiol.">
        <title>Oceanobacillus profundus sp. nov., isolated from a deep-sea sediment core.</title>
        <authorList>
            <person name="Kim Y.G."/>
            <person name="Choi D.H."/>
            <person name="Hyun S."/>
            <person name="Cho B.C."/>
        </authorList>
    </citation>
    <scope>NUCLEOTIDE SEQUENCE [LARGE SCALE GENOMIC DNA]</scope>
    <source>
        <strain evidence="3 4">DSM 18246</strain>
    </source>
</reference>
<dbReference type="Gene3D" id="1.10.10.1390">
    <property type="entry name" value="ATP-dependent DNA helicase RecQ"/>
    <property type="match status" value="1"/>
</dbReference>
<dbReference type="EMBL" id="QWEH01000008">
    <property type="protein sequence ID" value="RHW31555.1"/>
    <property type="molecule type" value="Genomic_DNA"/>
</dbReference>
<evidence type="ECO:0008006" key="5">
    <source>
        <dbReference type="Google" id="ProtNLM"/>
    </source>
</evidence>
<proteinExistence type="predicted"/>
<dbReference type="InterPro" id="IPR036388">
    <property type="entry name" value="WH-like_DNA-bd_sf"/>
</dbReference>
<dbReference type="InterPro" id="IPR008308">
    <property type="entry name" value="YpbB-like"/>
</dbReference>
<evidence type="ECO:0000313" key="3">
    <source>
        <dbReference type="EMBL" id="RHW31555.1"/>
    </source>
</evidence>
<organism evidence="3 4">
    <name type="scientific">Oceanobacillus profundus</name>
    <dbReference type="NCBI Taxonomy" id="372463"/>
    <lineage>
        <taxon>Bacteria</taxon>
        <taxon>Bacillati</taxon>
        <taxon>Bacillota</taxon>
        <taxon>Bacilli</taxon>
        <taxon>Bacillales</taxon>
        <taxon>Bacillaceae</taxon>
        <taxon>Oceanobacillus</taxon>
    </lineage>
</organism>
<accession>A0A417YFS5</accession>
<dbReference type="Pfam" id="PF09382">
    <property type="entry name" value="RQC"/>
    <property type="match status" value="1"/>
</dbReference>
<dbReference type="InterPro" id="IPR029491">
    <property type="entry name" value="Helicase_HTH"/>
</dbReference>
<dbReference type="OrthoDB" id="2354672at2"/>
<sequence length="364" mass="42654">MHLLKRGQSFLFFESIILKCLSQLNGERTISSVFHLLNGSKSIQTIQDVHNYQLNMFYGVYRHLNRNPFNQSVSFLLENEYIHASEGEVNTFQLTEKALPFLAQSEQQFPFEYFNGLQYNETADMFYLRLLLLIQTLTNTKMKFYHFIPITDQPSVEQWVKQIYRKLKTNETHALQGIYQELYQLLEIFPNNFASLFVDRLTGYKTYGKSLTQLAELNMLSIADVNLILTGIIHKIIAIIEEKRKEFPVLSFLLGDLTEKIPITNSTNQTYQLLQKKYTLDQIALMRNLKINTIHDHIVEIALYDPLFSLDQYITKERQQQIINVVNRRSTFKLRDIKNAVHDDISYFEIRLVLAATKNKSTGR</sequence>
<gene>
    <name evidence="3" type="ORF">D1B32_12600</name>
</gene>
<dbReference type="GO" id="GO:0006260">
    <property type="term" value="P:DNA replication"/>
    <property type="evidence" value="ECO:0007669"/>
    <property type="project" value="InterPro"/>
</dbReference>